<name>A0A2R5FBT2_9PROT</name>
<evidence type="ECO:0000256" key="3">
    <source>
        <dbReference type="ARBA" id="ARBA00022722"/>
    </source>
</evidence>
<dbReference type="Proteomes" id="UP000245081">
    <property type="component" value="Unassembled WGS sequence"/>
</dbReference>
<dbReference type="PIRSF" id="PIRSF006488">
    <property type="entry name" value="Exonuc_VII_S"/>
    <property type="match status" value="1"/>
</dbReference>
<dbReference type="PANTHER" id="PTHR34137">
    <property type="entry name" value="EXODEOXYRIBONUCLEASE 7 SMALL SUBUNIT"/>
    <property type="match status" value="1"/>
</dbReference>
<accession>A0A2R5FBT2</accession>
<dbReference type="EC" id="3.1.11.6" evidence="6"/>
<dbReference type="HAMAP" id="MF_00337">
    <property type="entry name" value="Exonuc_7_S"/>
    <property type="match status" value="1"/>
</dbReference>
<dbReference type="NCBIfam" id="TIGR01280">
    <property type="entry name" value="xseB"/>
    <property type="match status" value="1"/>
</dbReference>
<dbReference type="GO" id="GO:0005829">
    <property type="term" value="C:cytosol"/>
    <property type="evidence" value="ECO:0007669"/>
    <property type="project" value="TreeGrafter"/>
</dbReference>
<dbReference type="SUPFAM" id="SSF116842">
    <property type="entry name" value="XseB-like"/>
    <property type="match status" value="1"/>
</dbReference>
<dbReference type="Gene3D" id="1.10.287.1040">
    <property type="entry name" value="Exonuclease VII, small subunit"/>
    <property type="match status" value="1"/>
</dbReference>
<dbReference type="Pfam" id="PF02609">
    <property type="entry name" value="Exonuc_VII_S"/>
    <property type="match status" value="1"/>
</dbReference>
<dbReference type="EMBL" id="BDOQ01000019">
    <property type="protein sequence ID" value="GBG15680.1"/>
    <property type="molecule type" value="Genomic_DNA"/>
</dbReference>
<dbReference type="GO" id="GO:0006308">
    <property type="term" value="P:DNA catabolic process"/>
    <property type="evidence" value="ECO:0007669"/>
    <property type="project" value="UniProtKB-UniRule"/>
</dbReference>
<protein>
    <recommendedName>
        <fullName evidence="6">Exodeoxyribonuclease 7 small subunit</fullName>
        <ecNumber evidence="6">3.1.11.6</ecNumber>
    </recommendedName>
    <alternativeName>
        <fullName evidence="6">Exodeoxyribonuclease VII small subunit</fullName>
        <shortName evidence="6">Exonuclease VII small subunit</shortName>
    </alternativeName>
</protein>
<dbReference type="AlphaFoldDB" id="A0A2R5FBT2"/>
<dbReference type="InterPro" id="IPR003761">
    <property type="entry name" value="Exonuc_VII_S"/>
</dbReference>
<dbReference type="InterPro" id="IPR037004">
    <property type="entry name" value="Exonuc_VII_ssu_sf"/>
</dbReference>
<keyword evidence="5 6" id="KW-0269">Exonuclease</keyword>
<proteinExistence type="inferred from homology"/>
<evidence type="ECO:0000256" key="4">
    <source>
        <dbReference type="ARBA" id="ARBA00022801"/>
    </source>
</evidence>
<gene>
    <name evidence="6 7" type="primary">xseB</name>
    <name evidence="7" type="ORF">NMK_3291</name>
</gene>
<sequence length="75" mass="8568">MTQSAPPQNFEAALADLSDIVRQMEEGQLPLEQSLEAYKRGAELLQYCQKSLQEAEQQVRILNEQNNLQNFSIDD</sequence>
<keyword evidence="8" id="KW-1185">Reference proteome</keyword>
<dbReference type="GO" id="GO:0008855">
    <property type="term" value="F:exodeoxyribonuclease VII activity"/>
    <property type="evidence" value="ECO:0007669"/>
    <property type="project" value="UniProtKB-UniRule"/>
</dbReference>
<evidence type="ECO:0000313" key="8">
    <source>
        <dbReference type="Proteomes" id="UP000245081"/>
    </source>
</evidence>
<dbReference type="OrthoDB" id="287668at2"/>
<evidence type="ECO:0000256" key="2">
    <source>
        <dbReference type="ARBA" id="ARBA00022490"/>
    </source>
</evidence>
<keyword evidence="3 6" id="KW-0540">Nuclease</keyword>
<keyword evidence="4 6" id="KW-0378">Hydrolase</keyword>
<comment type="caution">
    <text evidence="7">The sequence shown here is derived from an EMBL/GenBank/DDBJ whole genome shotgun (WGS) entry which is preliminary data.</text>
</comment>
<dbReference type="PANTHER" id="PTHR34137:SF1">
    <property type="entry name" value="EXODEOXYRIBONUCLEASE 7 SMALL SUBUNIT"/>
    <property type="match status" value="1"/>
</dbReference>
<organism evidence="7 8">
    <name type="scientific">Novimethylophilus kurashikiensis</name>
    <dbReference type="NCBI Taxonomy" id="1825523"/>
    <lineage>
        <taxon>Bacteria</taxon>
        <taxon>Pseudomonadati</taxon>
        <taxon>Pseudomonadota</taxon>
        <taxon>Betaproteobacteria</taxon>
        <taxon>Nitrosomonadales</taxon>
        <taxon>Methylophilaceae</taxon>
        <taxon>Novimethylophilus</taxon>
    </lineage>
</organism>
<dbReference type="GO" id="GO:0009318">
    <property type="term" value="C:exodeoxyribonuclease VII complex"/>
    <property type="evidence" value="ECO:0007669"/>
    <property type="project" value="UniProtKB-UniRule"/>
</dbReference>
<comment type="subunit">
    <text evidence="6">Heterooligomer composed of large and small subunits.</text>
</comment>
<comment type="catalytic activity">
    <reaction evidence="6">
        <text>Exonucleolytic cleavage in either 5'- to 3'- or 3'- to 5'-direction to yield nucleoside 5'-phosphates.</text>
        <dbReference type="EC" id="3.1.11.6"/>
    </reaction>
</comment>
<keyword evidence="2 6" id="KW-0963">Cytoplasm</keyword>
<comment type="subcellular location">
    <subcellularLocation>
        <location evidence="6">Cytoplasm</location>
    </subcellularLocation>
</comment>
<evidence type="ECO:0000256" key="1">
    <source>
        <dbReference type="ARBA" id="ARBA00009998"/>
    </source>
</evidence>
<evidence type="ECO:0000313" key="7">
    <source>
        <dbReference type="EMBL" id="GBG15680.1"/>
    </source>
</evidence>
<dbReference type="NCBIfam" id="NF002141">
    <property type="entry name" value="PRK00977.1-5"/>
    <property type="match status" value="1"/>
</dbReference>
<reference evidence="7 8" key="1">
    <citation type="journal article" date="2018" name="Environ. Microbiol.">
        <title>Isolation and genomic characterization of Novimethylophilus kurashikiensis gen. nov. sp. nov., a new lanthanide-dependent methylotrophic species of Methylophilaceae.</title>
        <authorList>
            <person name="Lv H."/>
            <person name="Sahin N."/>
            <person name="Tani A."/>
        </authorList>
    </citation>
    <scope>NUCLEOTIDE SEQUENCE [LARGE SCALE GENOMIC DNA]</scope>
    <source>
        <strain evidence="7 8">La2-4</strain>
    </source>
</reference>
<comment type="similarity">
    <text evidence="1 6">Belongs to the XseB family.</text>
</comment>
<comment type="function">
    <text evidence="6">Bidirectionally degrades single-stranded DNA into large acid-insoluble oligonucleotides, which are then degraded further into small acid-soluble oligonucleotides.</text>
</comment>
<evidence type="ECO:0000256" key="6">
    <source>
        <dbReference type="HAMAP-Rule" id="MF_00337"/>
    </source>
</evidence>
<dbReference type="RefSeq" id="WP_109016822.1">
    <property type="nucleotide sequence ID" value="NZ_BDOQ01000019.1"/>
</dbReference>
<dbReference type="NCBIfam" id="NF002140">
    <property type="entry name" value="PRK00977.1-4"/>
    <property type="match status" value="1"/>
</dbReference>
<evidence type="ECO:0000256" key="5">
    <source>
        <dbReference type="ARBA" id="ARBA00022839"/>
    </source>
</evidence>